<accession>A0A6J7WDJ0</accession>
<name>A0A6J7WDJ0_9CAUD</name>
<reference evidence="1" key="1">
    <citation type="submission" date="2020-05" db="EMBL/GenBank/DDBJ databases">
        <authorList>
            <person name="Chiriac C."/>
            <person name="Salcher M."/>
            <person name="Ghai R."/>
            <person name="Kavagutti S V."/>
        </authorList>
    </citation>
    <scope>NUCLEOTIDE SEQUENCE</scope>
</reference>
<proteinExistence type="predicted"/>
<organism evidence="1">
    <name type="scientific">uncultured Caudovirales phage</name>
    <dbReference type="NCBI Taxonomy" id="2100421"/>
    <lineage>
        <taxon>Viruses</taxon>
        <taxon>Duplodnaviria</taxon>
        <taxon>Heunggongvirae</taxon>
        <taxon>Uroviricota</taxon>
        <taxon>Caudoviricetes</taxon>
        <taxon>Peduoviridae</taxon>
        <taxon>Maltschvirus</taxon>
        <taxon>Maltschvirus maltsch</taxon>
    </lineage>
</organism>
<evidence type="ECO:0000313" key="1">
    <source>
        <dbReference type="EMBL" id="CAB5207122.1"/>
    </source>
</evidence>
<dbReference type="EMBL" id="LR798226">
    <property type="protein sequence ID" value="CAB5207122.1"/>
    <property type="molecule type" value="Genomic_DNA"/>
</dbReference>
<gene>
    <name evidence="1" type="ORF">UFOVP183_32</name>
</gene>
<sequence>MKTVIEMAREAGLCTWLKPPEYFVERIEAFAELVRADEAKRYKWDIHSCGPTCTKVACVAMREAVLAEREACAMVCDELPAPDIYSHTDKSMWDVTCMDCATAIRARGTT</sequence>
<protein>
    <submittedName>
        <fullName evidence="1">Uncharacterized protein</fullName>
    </submittedName>
</protein>